<dbReference type="PROSITE" id="PS01240">
    <property type="entry name" value="PNP_MTAP_2"/>
    <property type="match status" value="1"/>
</dbReference>
<feature type="region of interest" description="Disordered" evidence="6">
    <location>
        <begin position="54"/>
        <end position="79"/>
    </location>
</feature>
<evidence type="ECO:0000313" key="8">
    <source>
        <dbReference type="EMBL" id="OJD27911.1"/>
    </source>
</evidence>
<dbReference type="InterPro" id="IPR035994">
    <property type="entry name" value="Nucleoside_phosphorylase_sf"/>
</dbReference>
<feature type="binding site" evidence="4">
    <location>
        <position position="869"/>
    </location>
    <ligand>
        <name>substrate</name>
    </ligand>
</feature>
<dbReference type="FunFam" id="3.40.50.1580:FF:000008">
    <property type="entry name" value="S-methyl-5'-thioadenosine phosphorylase"/>
    <property type="match status" value="1"/>
</dbReference>
<dbReference type="GO" id="GO:0019509">
    <property type="term" value="P:L-methionine salvage from methylthioadenosine"/>
    <property type="evidence" value="ECO:0007669"/>
    <property type="project" value="UniProtKB-UniRule"/>
</dbReference>
<dbReference type="GO" id="GO:0005829">
    <property type="term" value="C:cytosol"/>
    <property type="evidence" value="ECO:0007669"/>
    <property type="project" value="TreeGrafter"/>
</dbReference>
<protein>
    <recommendedName>
        <fullName evidence="4">S-methyl-5'-thioadenosine phosphorylase</fullName>
        <ecNumber evidence="4">2.4.2.28</ecNumber>
    </recommendedName>
    <alternativeName>
        <fullName evidence="4">5'-methylthioadenosine phosphorylase</fullName>
        <shortName evidence="4">MTA phosphorylase</shortName>
        <shortName evidence="4">MTAP</shortName>
        <shortName evidence="4">MTAPase</shortName>
    </alternativeName>
</protein>
<feature type="domain" description="Nucleoside phosphorylase" evidence="7">
    <location>
        <begin position="680"/>
        <end position="928"/>
    </location>
</feature>
<dbReference type="EMBL" id="LGTZ01000051">
    <property type="protein sequence ID" value="OJD27911.1"/>
    <property type="molecule type" value="Genomic_DNA"/>
</dbReference>
<feature type="binding site" evidence="4">
    <location>
        <begin position="734"/>
        <end position="735"/>
    </location>
    <ligand>
        <name>phosphate</name>
        <dbReference type="ChEBI" id="CHEBI:43474"/>
    </ligand>
</feature>
<dbReference type="PANTHER" id="PTHR42679:SF2">
    <property type="entry name" value="S-METHYL-5'-THIOADENOSINE PHOSPHORYLASE"/>
    <property type="match status" value="1"/>
</dbReference>
<dbReference type="Gene3D" id="1.20.5.1700">
    <property type="match status" value="1"/>
</dbReference>
<organism evidence="8 9">
    <name type="scientific">Blastomyces percursus</name>
    <dbReference type="NCBI Taxonomy" id="1658174"/>
    <lineage>
        <taxon>Eukaryota</taxon>
        <taxon>Fungi</taxon>
        <taxon>Dikarya</taxon>
        <taxon>Ascomycota</taxon>
        <taxon>Pezizomycotina</taxon>
        <taxon>Eurotiomycetes</taxon>
        <taxon>Eurotiomycetidae</taxon>
        <taxon>Onygenales</taxon>
        <taxon>Ajellomycetaceae</taxon>
        <taxon>Blastomyces</taxon>
    </lineage>
</organism>
<sequence length="979" mass="112099">MSPPSPFRQRDSFPLSNRPRSPAPPFIQTPRQDGDEGYPSTLLYKWIKSDGPRLSRPMSSYAGTKNEQTHREAGNNKSENKLHLEQTLMHKEFHIEALRGQVRKLVSENTSECSQLNDRINALQAQLASLRTRLQTSENDLESAYGARAELEEEVQRLRQAYMEKSEALEVHQRERNEQIKEFHRALAEKSKSLEFHEKERREEVKELQRKLAERSKSLESHQQERDEEIKDIQQKLVDKSEVLESYRRERDEEIKELQRKLAERSKALESHEQERDEEIKDLQQKLADKSEVLESYRRQRDEDIKILQLKLAHESKALESYRRERDKEVKRLQQKLTEKSKVLELENRTREEEVKELQQKLMEQVKSLECDKREQQGKIRELQQRLADMSEAIECHEKGRGEELKEVRQTLTNRVEALECRKQQLEEEARQLRQRFAVESGSLQSQNQELEEEIKRLQQVLAERTEVLEALEQEREAEIRLLERTLVARSETLQLHQQQLEEISVWQEAAMQSSEVLTVREQEQANEVDNLRVAVAEKSKALEEFEHTKTEALAAQKLELEAYFRNIKIEDDRVANERLEEREKALVAQFNQKHSMELESLKASFVKELQHVQKAHAAAVHEFVTRLDSVTEKGRDDNQFIALLDGKLSRNRSKGTTATTTTTTTGKEKSSNVLDPVHIAVIGGTGLRELPNFTQVASLNITTPWGSPSSPIAILHHICSTSGKVVPIAFLSRHGLHHEYAPHEVPARANIAALRSIGVRSIVAFSAVGSLQEAIKPRDFVVPDQVIDRTKGVRPWTFFEGGAVAHVGFADPFDEQMAKIVRACGHSLEGDGVVLHDRGTLVCMEGPQFSTRAESNLYRSWGGSIINMSCLPEAKLAREAEIAYQMICMSTDYDCWHPETADVTVEMVMANMKMNSVNARNFIGAVLDELTKDEHAALVQGKHLEGTCKFGLSTAPGHLSAEALTKLVWLFPGYFSNN</sequence>
<keyword evidence="2 4" id="KW-0808">Transferase</keyword>
<feature type="region of interest" description="Disordered" evidence="6">
    <location>
        <begin position="1"/>
        <end position="39"/>
    </location>
</feature>
<feature type="site" description="Important for substrate specificity" evidence="4">
    <location>
        <position position="906"/>
    </location>
</feature>
<dbReference type="Gene3D" id="3.40.50.1580">
    <property type="entry name" value="Nucleoside phosphorylase domain"/>
    <property type="match status" value="1"/>
</dbReference>
<dbReference type="Proteomes" id="UP000242791">
    <property type="component" value="Unassembled WGS sequence"/>
</dbReference>
<feature type="binding site" evidence="4">
    <location>
        <position position="870"/>
    </location>
    <ligand>
        <name>phosphate</name>
        <dbReference type="ChEBI" id="CHEBI:43474"/>
    </ligand>
</feature>
<evidence type="ECO:0000256" key="3">
    <source>
        <dbReference type="ARBA" id="ARBA00022726"/>
    </source>
</evidence>
<evidence type="ECO:0000256" key="5">
    <source>
        <dbReference type="SAM" id="Coils"/>
    </source>
</evidence>
<feature type="binding site" evidence="4">
    <location>
        <begin position="767"/>
        <end position="768"/>
    </location>
    <ligand>
        <name>phosphate</name>
        <dbReference type="ChEBI" id="CHEBI:43474"/>
    </ligand>
</feature>
<feature type="coiled-coil region" evidence="5">
    <location>
        <begin position="106"/>
        <end position="489"/>
    </location>
</feature>
<dbReference type="CDD" id="cd09010">
    <property type="entry name" value="MTAP_SsMTAPII_like_MTIP"/>
    <property type="match status" value="1"/>
</dbReference>
<accession>A0A1J9RH80</accession>
<evidence type="ECO:0000259" key="7">
    <source>
        <dbReference type="Pfam" id="PF01048"/>
    </source>
</evidence>
<evidence type="ECO:0000256" key="4">
    <source>
        <dbReference type="HAMAP-Rule" id="MF_03155"/>
    </source>
</evidence>
<dbReference type="VEuPathDB" id="FungiDB:ACJ73_00678"/>
<dbReference type="STRING" id="1658174.A0A1J9RH80"/>
<evidence type="ECO:0000256" key="2">
    <source>
        <dbReference type="ARBA" id="ARBA00022679"/>
    </source>
</evidence>
<dbReference type="InterPro" id="IPR000845">
    <property type="entry name" value="Nucleoside_phosphorylase_d"/>
</dbReference>
<evidence type="ECO:0000256" key="6">
    <source>
        <dbReference type="SAM" id="MobiDB-lite"/>
    </source>
</evidence>
<dbReference type="SUPFAM" id="SSF53167">
    <property type="entry name" value="Purine and uridine phosphorylases"/>
    <property type="match status" value="1"/>
</dbReference>
<feature type="compositionally biased region" description="Polar residues" evidence="6">
    <location>
        <begin position="57"/>
        <end position="66"/>
    </location>
</feature>
<keyword evidence="3 4" id="KW-0660">Purine salvage</keyword>
<dbReference type="GO" id="GO:0006166">
    <property type="term" value="P:purine ribonucleoside salvage"/>
    <property type="evidence" value="ECO:0007669"/>
    <property type="project" value="UniProtKB-KW"/>
</dbReference>
<keyword evidence="4" id="KW-0963">Cytoplasm</keyword>
<feature type="compositionally biased region" description="Basic and acidic residues" evidence="6">
    <location>
        <begin position="67"/>
        <end position="79"/>
    </location>
</feature>
<dbReference type="Pfam" id="PF01048">
    <property type="entry name" value="PNP_UDP_1"/>
    <property type="match status" value="1"/>
</dbReference>
<dbReference type="InterPro" id="IPR010044">
    <property type="entry name" value="MTAP"/>
</dbReference>
<keyword evidence="5" id="KW-0175">Coiled coil</keyword>
<dbReference type="OrthoDB" id="431409at2759"/>
<dbReference type="InterPro" id="IPR018099">
    <property type="entry name" value="Purine_phosphorylase-2_CS"/>
</dbReference>
<dbReference type="PANTHER" id="PTHR42679">
    <property type="entry name" value="S-METHYL-5'-THIOADENOSINE PHOSPHORYLASE"/>
    <property type="match status" value="1"/>
</dbReference>
<feature type="binding site" evidence="4">
    <location>
        <begin position="893"/>
        <end position="895"/>
    </location>
    <ligand>
        <name>substrate</name>
    </ligand>
</feature>
<keyword evidence="4" id="KW-0539">Nucleus</keyword>
<dbReference type="UniPathway" id="UPA00904">
    <property type="reaction ID" value="UER00873"/>
</dbReference>
<proteinExistence type="inferred from homology"/>
<comment type="subunit">
    <text evidence="4">Homotrimer.</text>
</comment>
<comment type="function">
    <text evidence="4">Catalyzes the reversible phosphorylation of S-methyl-5'-thioadenosine (MTA) to adenine and 5-methylthioribose-1-phosphate. Involved in the breakdown of MTA, a major by-product of polyamine biosynthesis. Responsible for the first step in the methionine salvage pathway after MTA has been generated from S-adenosylmethionine. Has broad substrate specificity with 6-aminopurine nucleosides as preferred substrates.</text>
</comment>
<dbReference type="GO" id="GO:0017061">
    <property type="term" value="F:S-methyl-5-thioadenosine phosphorylase activity"/>
    <property type="evidence" value="ECO:0007669"/>
    <property type="project" value="UniProtKB-UniRule"/>
</dbReference>
<evidence type="ECO:0000256" key="1">
    <source>
        <dbReference type="ARBA" id="ARBA00022676"/>
    </source>
</evidence>
<comment type="catalytic activity">
    <reaction evidence="4">
        <text>S-methyl-5'-thioadenosine + phosphate = 5-(methylsulfanyl)-alpha-D-ribose 1-phosphate + adenine</text>
        <dbReference type="Rhea" id="RHEA:11852"/>
        <dbReference type="ChEBI" id="CHEBI:16708"/>
        <dbReference type="ChEBI" id="CHEBI:17509"/>
        <dbReference type="ChEBI" id="CHEBI:43474"/>
        <dbReference type="ChEBI" id="CHEBI:58533"/>
        <dbReference type="EC" id="2.4.2.28"/>
    </reaction>
</comment>
<comment type="caution">
    <text evidence="8">The sequence shown here is derived from an EMBL/GenBank/DDBJ whole genome shotgun (WGS) entry which is preliminary data.</text>
</comment>
<gene>
    <name evidence="8" type="ORF">ACJ73_00678</name>
</gene>
<dbReference type="AlphaFoldDB" id="A0A1J9RH80"/>
<dbReference type="EC" id="2.4.2.28" evidence="4"/>
<name>A0A1J9RH80_9EURO</name>
<feature type="site" description="Important for substrate specificity" evidence="4">
    <location>
        <position position="851"/>
    </location>
</feature>
<keyword evidence="1 4" id="KW-0328">Glycosyltransferase</keyword>
<comment type="subcellular location">
    <subcellularLocation>
        <location evidence="4">Cytoplasm</location>
    </subcellularLocation>
    <subcellularLocation>
        <location evidence="4">Nucleus</location>
    </subcellularLocation>
</comment>
<dbReference type="GO" id="GO:0005634">
    <property type="term" value="C:nucleus"/>
    <property type="evidence" value="ECO:0007669"/>
    <property type="project" value="UniProtKB-SubCell"/>
</dbReference>
<comment type="pathway">
    <text evidence="4">Amino-acid biosynthesis; L-methionine biosynthesis via salvage pathway; S-methyl-5-thio-alpha-D-ribose 1-phosphate from S-methyl-5'-thioadenosine (phosphorylase route): step 1/1.</text>
</comment>
<feature type="binding site" evidence="4">
    <location>
        <position position="686"/>
    </location>
    <ligand>
        <name>phosphate</name>
        <dbReference type="ChEBI" id="CHEBI:43474"/>
    </ligand>
</feature>
<reference evidence="8 9" key="1">
    <citation type="submission" date="2015-08" db="EMBL/GenBank/DDBJ databases">
        <title>Emmonsia species relationships and genome sequence.</title>
        <authorList>
            <person name="Cuomo C.A."/>
            <person name="Schwartz I.S."/>
            <person name="Kenyon C."/>
            <person name="De Hoog G.S."/>
            <person name="Govender N.P."/>
            <person name="Botha A."/>
            <person name="Moreno L."/>
            <person name="De Vries M."/>
            <person name="Munoz J.F."/>
            <person name="Stielow J.B."/>
        </authorList>
    </citation>
    <scope>NUCLEOTIDE SEQUENCE [LARGE SCALE GENOMIC DNA]</scope>
    <source>
        <strain evidence="8 9">EI222</strain>
    </source>
</reference>
<keyword evidence="9" id="KW-1185">Reference proteome</keyword>
<evidence type="ECO:0000313" key="9">
    <source>
        <dbReference type="Proteomes" id="UP000242791"/>
    </source>
</evidence>
<dbReference type="NCBIfam" id="TIGR01694">
    <property type="entry name" value="MTAP"/>
    <property type="match status" value="1"/>
</dbReference>
<comment type="similarity">
    <text evidence="4">Belongs to the PNP/MTAP phosphorylase family. MTAP subfamily.</text>
</comment>
<dbReference type="HAMAP" id="MF_01963">
    <property type="entry name" value="MTAP"/>
    <property type="match status" value="1"/>
</dbReference>